<proteinExistence type="inferred from homology"/>
<dbReference type="GO" id="GO:0006256">
    <property type="term" value="P:UDP catabolic process"/>
    <property type="evidence" value="ECO:0007669"/>
    <property type="project" value="TreeGrafter"/>
</dbReference>
<dbReference type="GO" id="GO:0045134">
    <property type="term" value="F:UDP phosphatase activity"/>
    <property type="evidence" value="ECO:0007669"/>
    <property type="project" value="TreeGrafter"/>
</dbReference>
<evidence type="ECO:0000256" key="5">
    <source>
        <dbReference type="RuleBase" id="RU003833"/>
    </source>
</evidence>
<dbReference type="GO" id="GO:0016020">
    <property type="term" value="C:membrane"/>
    <property type="evidence" value="ECO:0007669"/>
    <property type="project" value="TreeGrafter"/>
</dbReference>
<sequence length="712" mass="79815">MAKSKDKGEVFFSRGIAYNYIVVIDAGSSGSRIHIYHYPATNDVAKLEELHNKGDHLAHDENDPLSKWTTFPRVSKSGNKWHKKINPGMSSFANNPQDIGKEHIKKLVKYAEEIIPKAQIPRTPVFVYATGGLRLLENSQSHAILSNACEYIQKETKFFLPDCASHLKVIDGATEGLFGWLGLNYLIGGIEDPQSHSHGKDHSTYGFLDMGGASMQIAFVPNATEIEENKAELYRIALASLDGTQDRMYDIYSKSFLGAGVNEARKTYLKSLTTVNKDGDIEDPCAPVGLKHSEIVKRDLQKVDVEEEDERDDDEDEDDDDDDDDDLEDDDDDDEDDEEEDQDDEKNDKSDKGDKRPKKDDKENKNKSDKKIEDTKDDSDKSGDQSDKLPPNANTKSYIGTGNYEACRKQISPILSSIKNSGSPDFDFEINHFVGVSEYFDTPDKGFSLGGSFDYDSLNTKVEQFCGSKWDSINPEEYPQLSKENLELLCFKSSYLLGVVDEGFQFPQLADKPSPADGEVNDKVDNNNLTTYLDPLQSAEDINGVEFSWTLGPALLYAAGELSMHKRSEHNGIQLNSGSSSWQYGGEVNGYTRPELRRQDLDDDDDEASWGEYFDEHSHRLYGSIIFLLILVVAVYLLLGRQRRKLILQSLVSRFKNFPAKGGQYSLVSGPTRRNPSPQPEDFELQDVEDGFDIASDDEEANVRGQSPHVEV</sequence>
<evidence type="ECO:0000256" key="7">
    <source>
        <dbReference type="SAM" id="Phobius"/>
    </source>
</evidence>
<dbReference type="KEGG" id="slb:AWJ20_650"/>
<feature type="active site" description="Proton acceptor" evidence="3">
    <location>
        <position position="175"/>
    </location>
</feature>
<evidence type="ECO:0000256" key="6">
    <source>
        <dbReference type="SAM" id="MobiDB-lite"/>
    </source>
</evidence>
<dbReference type="PANTHER" id="PTHR11782">
    <property type="entry name" value="ADENOSINE/GUANOSINE DIPHOSPHATASE"/>
    <property type="match status" value="1"/>
</dbReference>
<evidence type="ECO:0000256" key="4">
    <source>
        <dbReference type="PIRSR" id="PIRSR600407-2"/>
    </source>
</evidence>
<keyword evidence="7" id="KW-1133">Transmembrane helix</keyword>
<dbReference type="GO" id="GO:0005794">
    <property type="term" value="C:Golgi apparatus"/>
    <property type="evidence" value="ECO:0007669"/>
    <property type="project" value="TreeGrafter"/>
</dbReference>
<dbReference type="OrthoDB" id="6372431at2759"/>
<dbReference type="EMBL" id="CP014501">
    <property type="protein sequence ID" value="ANB12397.1"/>
    <property type="molecule type" value="Genomic_DNA"/>
</dbReference>
<dbReference type="Proteomes" id="UP000189580">
    <property type="component" value="Chromosome a"/>
</dbReference>
<protein>
    <submittedName>
        <fullName evidence="8">Ynd1p</fullName>
    </submittedName>
</protein>
<keyword evidence="9" id="KW-1185">Reference proteome</keyword>
<dbReference type="GeneID" id="30037706"/>
<dbReference type="PANTHER" id="PTHR11782:SF121">
    <property type="entry name" value="NUCLEOSIDE-DIPHOSPHATASE MIG-23"/>
    <property type="match status" value="1"/>
</dbReference>
<keyword evidence="4" id="KW-0067">ATP-binding</keyword>
<evidence type="ECO:0000313" key="8">
    <source>
        <dbReference type="EMBL" id="ANB12397.1"/>
    </source>
</evidence>
<comment type="similarity">
    <text evidence="1 5">Belongs to the GDA1/CD39 NTPase family.</text>
</comment>
<dbReference type="InterPro" id="IPR000407">
    <property type="entry name" value="GDA1_CD39_NTPase"/>
</dbReference>
<keyword evidence="4" id="KW-0547">Nucleotide-binding</keyword>
<dbReference type="GO" id="GO:0004382">
    <property type="term" value="F:GDP phosphatase activity"/>
    <property type="evidence" value="ECO:0007669"/>
    <property type="project" value="TreeGrafter"/>
</dbReference>
<dbReference type="SUPFAM" id="SSF48371">
    <property type="entry name" value="ARM repeat"/>
    <property type="match status" value="1"/>
</dbReference>
<dbReference type="InterPro" id="IPR016024">
    <property type="entry name" value="ARM-type_fold"/>
</dbReference>
<gene>
    <name evidence="8" type="primary">YND1</name>
    <name evidence="8" type="ORF">AWJ20_650</name>
</gene>
<dbReference type="Pfam" id="PF01150">
    <property type="entry name" value="GDA1_CD39"/>
    <property type="match status" value="2"/>
</dbReference>
<feature type="transmembrane region" description="Helical" evidence="7">
    <location>
        <begin position="621"/>
        <end position="639"/>
    </location>
</feature>
<dbReference type="PROSITE" id="PS01238">
    <property type="entry name" value="GDA1_CD39_NTPASE"/>
    <property type="match status" value="1"/>
</dbReference>
<accession>A0A161HIM3</accession>
<keyword evidence="2 5" id="KW-0378">Hydrolase</keyword>
<dbReference type="AlphaFoldDB" id="A0A161HIM3"/>
<evidence type="ECO:0000256" key="1">
    <source>
        <dbReference type="ARBA" id="ARBA00009283"/>
    </source>
</evidence>
<feature type="binding site" evidence="4">
    <location>
        <begin position="212"/>
        <end position="216"/>
    </location>
    <ligand>
        <name>ATP</name>
        <dbReference type="ChEBI" id="CHEBI:30616"/>
    </ligand>
</feature>
<dbReference type="GO" id="GO:0017111">
    <property type="term" value="F:ribonucleoside triphosphate phosphatase activity"/>
    <property type="evidence" value="ECO:0007669"/>
    <property type="project" value="TreeGrafter"/>
</dbReference>
<dbReference type="RefSeq" id="XP_018734874.1">
    <property type="nucleotide sequence ID" value="XM_018882602.1"/>
</dbReference>
<reference evidence="8 9" key="1">
    <citation type="submission" date="2016-02" db="EMBL/GenBank/DDBJ databases">
        <title>Complete genome sequence and transcriptome regulation of the pentose utilising yeast Sugiyamaella lignohabitans.</title>
        <authorList>
            <person name="Bellasio M."/>
            <person name="Peymann A."/>
            <person name="Valli M."/>
            <person name="Sipitzky M."/>
            <person name="Graf A."/>
            <person name="Sauer M."/>
            <person name="Marx H."/>
            <person name="Mattanovich D."/>
        </authorList>
    </citation>
    <scope>NUCLEOTIDE SEQUENCE [LARGE SCALE GENOMIC DNA]</scope>
    <source>
        <strain evidence="8 9">CBS 10342</strain>
    </source>
</reference>
<keyword evidence="7" id="KW-0812">Transmembrane</keyword>
<dbReference type="Gene3D" id="3.30.420.150">
    <property type="entry name" value="Exopolyphosphatase. Domain 2"/>
    <property type="match status" value="1"/>
</dbReference>
<dbReference type="GO" id="GO:0005524">
    <property type="term" value="F:ATP binding"/>
    <property type="evidence" value="ECO:0007669"/>
    <property type="project" value="UniProtKB-KW"/>
</dbReference>
<keyword evidence="7" id="KW-0472">Membrane</keyword>
<evidence type="ECO:0000313" key="9">
    <source>
        <dbReference type="Proteomes" id="UP000189580"/>
    </source>
</evidence>
<name>A0A161HIM3_9ASCO</name>
<feature type="region of interest" description="Disordered" evidence="6">
    <location>
        <begin position="299"/>
        <end position="400"/>
    </location>
</feature>
<feature type="compositionally biased region" description="Basic and acidic residues" evidence="6">
    <location>
        <begin position="346"/>
        <end position="387"/>
    </location>
</feature>
<dbReference type="GO" id="GO:0046036">
    <property type="term" value="P:CTP metabolic process"/>
    <property type="evidence" value="ECO:0007669"/>
    <property type="project" value="TreeGrafter"/>
</dbReference>
<evidence type="ECO:0000256" key="2">
    <source>
        <dbReference type="ARBA" id="ARBA00022801"/>
    </source>
</evidence>
<organism evidence="8 9">
    <name type="scientific">Sugiyamaella lignohabitans</name>
    <dbReference type="NCBI Taxonomy" id="796027"/>
    <lineage>
        <taxon>Eukaryota</taxon>
        <taxon>Fungi</taxon>
        <taxon>Dikarya</taxon>
        <taxon>Ascomycota</taxon>
        <taxon>Saccharomycotina</taxon>
        <taxon>Dipodascomycetes</taxon>
        <taxon>Dipodascales</taxon>
        <taxon>Trichomonascaceae</taxon>
        <taxon>Sugiyamaella</taxon>
    </lineage>
</organism>
<dbReference type="Gene3D" id="3.30.420.40">
    <property type="match status" value="1"/>
</dbReference>
<evidence type="ECO:0000256" key="3">
    <source>
        <dbReference type="PIRSR" id="PIRSR600407-1"/>
    </source>
</evidence>
<feature type="compositionally biased region" description="Acidic residues" evidence="6">
    <location>
        <begin position="305"/>
        <end position="345"/>
    </location>
</feature>